<reference evidence="2 3" key="1">
    <citation type="submission" date="2022-03" db="EMBL/GenBank/DDBJ databases">
        <authorList>
            <person name="Macdonald S."/>
            <person name="Ahmed S."/>
            <person name="Newling K."/>
        </authorList>
    </citation>
    <scope>NUCLEOTIDE SEQUENCE [LARGE SCALE GENOMIC DNA]</scope>
</reference>
<dbReference type="Proteomes" id="UP001642260">
    <property type="component" value="Unassembled WGS sequence"/>
</dbReference>
<protein>
    <submittedName>
        <fullName evidence="2">Uncharacterized protein</fullName>
    </submittedName>
</protein>
<feature type="region of interest" description="Disordered" evidence="1">
    <location>
        <begin position="21"/>
        <end position="55"/>
    </location>
</feature>
<organism evidence="2 3">
    <name type="scientific">Eruca vesicaria subsp. sativa</name>
    <name type="common">Garden rocket</name>
    <name type="synonym">Eruca sativa</name>
    <dbReference type="NCBI Taxonomy" id="29727"/>
    <lineage>
        <taxon>Eukaryota</taxon>
        <taxon>Viridiplantae</taxon>
        <taxon>Streptophyta</taxon>
        <taxon>Embryophyta</taxon>
        <taxon>Tracheophyta</taxon>
        <taxon>Spermatophyta</taxon>
        <taxon>Magnoliopsida</taxon>
        <taxon>eudicotyledons</taxon>
        <taxon>Gunneridae</taxon>
        <taxon>Pentapetalae</taxon>
        <taxon>rosids</taxon>
        <taxon>malvids</taxon>
        <taxon>Brassicales</taxon>
        <taxon>Brassicaceae</taxon>
        <taxon>Brassiceae</taxon>
        <taxon>Eruca</taxon>
    </lineage>
</organism>
<gene>
    <name evidence="2" type="ORF">ERUC_LOCUS20885</name>
</gene>
<evidence type="ECO:0000313" key="3">
    <source>
        <dbReference type="Proteomes" id="UP001642260"/>
    </source>
</evidence>
<proteinExistence type="predicted"/>
<keyword evidence="3" id="KW-1185">Reference proteome</keyword>
<comment type="caution">
    <text evidence="2">The sequence shown here is derived from an EMBL/GenBank/DDBJ whole genome shotgun (WGS) entry which is preliminary data.</text>
</comment>
<sequence>MAPGEPAWLVGGSGGARLWLRGSAAPERGSPGERERGGARGSPPGAGSGRSGSLRVVGESGCELVAREWACPGRISLGVPYLGINPPPWIQTSGECGECLYRSEYAGHQTLEESRF</sequence>
<evidence type="ECO:0000313" key="2">
    <source>
        <dbReference type="EMBL" id="CAH8355130.1"/>
    </source>
</evidence>
<accession>A0ABC8K925</accession>
<name>A0ABC8K925_ERUVS</name>
<dbReference type="AlphaFoldDB" id="A0ABC8K925"/>
<dbReference type="EMBL" id="CAKOAT010203488">
    <property type="protein sequence ID" value="CAH8355130.1"/>
    <property type="molecule type" value="Genomic_DNA"/>
</dbReference>
<evidence type="ECO:0000256" key="1">
    <source>
        <dbReference type="SAM" id="MobiDB-lite"/>
    </source>
</evidence>